<sequence length="380" mass="43195">MLYKTSEEKSTEYNSNVDQENENQGEIIVSRSSSQAIQHPLPDKREALRLNNLPPTTLCAYVNHKVTLCKPITRSKAVTCAPITFNRATQTLLDDETRPISLLPIPVGLVTPLPLALGTTDCPVPVPIPIPVPLPLFFVVNDQKFQDYGAYLQKLKEVLPTNDDDLQMLAYAQSLFPNDDLLGLGKFNPKSSLLDEVENDDLHLVSRPSDEPHQTEQELTTGDNVSNRLVFDFEDFDLSTVALTGGEQNLNTTNGNSSEKIEYLMKQEDAKYILKWHFGVKLFRAWVEGKNDPIRQRTLQQYPRSRNGASNDAENRLSKRLYRSDPLLYRADELNSALCLFLKETRDLYDGDSIYYLCLGIQHYLRENRPVRYILNVTCL</sequence>
<dbReference type="Pfam" id="PF25561">
    <property type="entry name" value="QRICH1"/>
    <property type="match status" value="1"/>
</dbReference>
<dbReference type="PANTHER" id="PTHR45736">
    <property type="entry name" value="ZINC FINGER MYM-TYPE PROTEIN"/>
    <property type="match status" value="1"/>
</dbReference>
<dbReference type="AlphaFoldDB" id="A0A814F3B2"/>
<evidence type="ECO:0000313" key="4">
    <source>
        <dbReference type="Proteomes" id="UP000663852"/>
    </source>
</evidence>
<dbReference type="InterPro" id="IPR057926">
    <property type="entry name" value="QRICH1_dom"/>
</dbReference>
<gene>
    <name evidence="3" type="ORF">EDS130_LOCUS13801</name>
</gene>
<accession>A0A814F3B2</accession>
<evidence type="ECO:0000313" key="3">
    <source>
        <dbReference type="EMBL" id="CAF0979630.1"/>
    </source>
</evidence>
<dbReference type="EMBL" id="CAJNOJ010000055">
    <property type="protein sequence ID" value="CAF0979630.1"/>
    <property type="molecule type" value="Genomic_DNA"/>
</dbReference>
<organism evidence="3 4">
    <name type="scientific">Adineta ricciae</name>
    <name type="common">Rotifer</name>
    <dbReference type="NCBI Taxonomy" id="249248"/>
    <lineage>
        <taxon>Eukaryota</taxon>
        <taxon>Metazoa</taxon>
        <taxon>Spiralia</taxon>
        <taxon>Gnathifera</taxon>
        <taxon>Rotifera</taxon>
        <taxon>Eurotatoria</taxon>
        <taxon>Bdelloidea</taxon>
        <taxon>Adinetida</taxon>
        <taxon>Adinetidae</taxon>
        <taxon>Adineta</taxon>
    </lineage>
</organism>
<name>A0A814F3B2_ADIRI</name>
<dbReference type="Proteomes" id="UP000663852">
    <property type="component" value="Unassembled WGS sequence"/>
</dbReference>
<feature type="compositionally biased region" description="Polar residues" evidence="1">
    <location>
        <begin position="12"/>
        <end position="22"/>
    </location>
</feature>
<feature type="region of interest" description="Disordered" evidence="1">
    <location>
        <begin position="1"/>
        <end position="22"/>
    </location>
</feature>
<feature type="compositionally biased region" description="Basic and acidic residues" evidence="1">
    <location>
        <begin position="1"/>
        <end position="11"/>
    </location>
</feature>
<dbReference type="OrthoDB" id="10410027at2759"/>
<reference evidence="3" key="1">
    <citation type="submission" date="2021-02" db="EMBL/GenBank/DDBJ databases">
        <authorList>
            <person name="Nowell W R."/>
        </authorList>
    </citation>
    <scope>NUCLEOTIDE SEQUENCE</scope>
</reference>
<proteinExistence type="predicted"/>
<comment type="caution">
    <text evidence="3">The sequence shown here is derived from an EMBL/GenBank/DDBJ whole genome shotgun (WGS) entry which is preliminary data.</text>
</comment>
<dbReference type="InterPro" id="IPR051284">
    <property type="entry name" value="ZnF_MYMT-QRICH1"/>
</dbReference>
<protein>
    <recommendedName>
        <fullName evidence="2">QRICH1-like domain-containing protein</fullName>
    </recommendedName>
</protein>
<feature type="domain" description="QRICH1-like" evidence="2">
    <location>
        <begin position="274"/>
        <end position="371"/>
    </location>
</feature>
<dbReference type="PANTHER" id="PTHR45736:SF1">
    <property type="entry name" value="WITHOUT CHILDREN, ISOFORM B"/>
    <property type="match status" value="1"/>
</dbReference>
<evidence type="ECO:0000259" key="2">
    <source>
        <dbReference type="Pfam" id="PF25561"/>
    </source>
</evidence>
<evidence type="ECO:0000256" key="1">
    <source>
        <dbReference type="SAM" id="MobiDB-lite"/>
    </source>
</evidence>